<organism evidence="1 2">
    <name type="scientific">Forsythia ovata</name>
    <dbReference type="NCBI Taxonomy" id="205694"/>
    <lineage>
        <taxon>Eukaryota</taxon>
        <taxon>Viridiplantae</taxon>
        <taxon>Streptophyta</taxon>
        <taxon>Embryophyta</taxon>
        <taxon>Tracheophyta</taxon>
        <taxon>Spermatophyta</taxon>
        <taxon>Magnoliopsida</taxon>
        <taxon>eudicotyledons</taxon>
        <taxon>Gunneridae</taxon>
        <taxon>Pentapetalae</taxon>
        <taxon>asterids</taxon>
        <taxon>lamiids</taxon>
        <taxon>Lamiales</taxon>
        <taxon>Oleaceae</taxon>
        <taxon>Forsythieae</taxon>
        <taxon>Forsythia</taxon>
    </lineage>
</organism>
<keyword evidence="2" id="KW-1185">Reference proteome</keyword>
<proteinExistence type="predicted"/>
<evidence type="ECO:0000313" key="1">
    <source>
        <dbReference type="EMBL" id="KAL2521523.1"/>
    </source>
</evidence>
<dbReference type="Proteomes" id="UP001604277">
    <property type="component" value="Unassembled WGS sequence"/>
</dbReference>
<comment type="caution">
    <text evidence="1">The sequence shown here is derived from an EMBL/GenBank/DDBJ whole genome shotgun (WGS) entry which is preliminary data.</text>
</comment>
<evidence type="ECO:0000313" key="2">
    <source>
        <dbReference type="Proteomes" id="UP001604277"/>
    </source>
</evidence>
<sequence>MAGNLKCKNVVSDESIKDVKKLSLEKLNLGRKKKFVVLCLDELMVHTKDKNNVRGFKPDVVHGRFRGLRAVYVCSTTTSQFSQLQERVQAVFAAAPTVKLAK</sequence>
<accession>A0ABD1UA65</accession>
<dbReference type="EMBL" id="JBFOLJ010000007">
    <property type="protein sequence ID" value="KAL2521523.1"/>
    <property type="molecule type" value="Genomic_DNA"/>
</dbReference>
<reference evidence="2" key="1">
    <citation type="submission" date="2024-07" db="EMBL/GenBank/DDBJ databases">
        <title>Two chromosome-level genome assemblies of Korean endemic species Abeliophyllum distichum and Forsythia ovata (Oleaceae).</title>
        <authorList>
            <person name="Jang H."/>
        </authorList>
    </citation>
    <scope>NUCLEOTIDE SEQUENCE [LARGE SCALE GENOMIC DNA]</scope>
</reference>
<protein>
    <submittedName>
        <fullName evidence="1">Uncharacterized protein</fullName>
    </submittedName>
</protein>
<gene>
    <name evidence="1" type="ORF">Fot_25446</name>
</gene>
<dbReference type="AlphaFoldDB" id="A0ABD1UA65"/>
<name>A0ABD1UA65_9LAMI</name>